<dbReference type="AlphaFoldDB" id="A0A9J7XH16"/>
<evidence type="ECO:0000256" key="1">
    <source>
        <dbReference type="SAM" id="MobiDB-lite"/>
    </source>
</evidence>
<dbReference type="InterPro" id="IPR038269">
    <property type="entry name" value="SCAN_sf"/>
</dbReference>
<dbReference type="Pfam" id="PF02023">
    <property type="entry name" value="SCAN"/>
    <property type="match status" value="1"/>
</dbReference>
<feature type="compositionally biased region" description="Polar residues" evidence="1">
    <location>
        <begin position="1"/>
        <end position="13"/>
    </location>
</feature>
<dbReference type="SUPFAM" id="SSF47353">
    <property type="entry name" value="Retrovirus capsid dimerization domain-like"/>
    <property type="match status" value="1"/>
</dbReference>
<proteinExistence type="predicted"/>
<feature type="region of interest" description="Disordered" evidence="1">
    <location>
        <begin position="1"/>
        <end position="30"/>
    </location>
</feature>
<reference evidence="3" key="2">
    <citation type="submission" date="2025-09" db="UniProtKB">
        <authorList>
            <consortium name="Ensembl"/>
        </authorList>
    </citation>
    <scope>IDENTIFICATION</scope>
</reference>
<dbReference type="Proteomes" id="UP001108240">
    <property type="component" value="Unplaced"/>
</dbReference>
<accession>A0A9J7XH16</accession>
<keyword evidence="4" id="KW-1185">Reference proteome</keyword>
<dbReference type="PROSITE" id="PS50804">
    <property type="entry name" value="SCAN_BOX"/>
    <property type="match status" value="1"/>
</dbReference>
<name>A0A9J7XH16_CYPCA</name>
<dbReference type="Gene3D" id="1.10.4020.10">
    <property type="entry name" value="DNA breaking-rejoining enzymes"/>
    <property type="match status" value="1"/>
</dbReference>
<evidence type="ECO:0000313" key="3">
    <source>
        <dbReference type="Ensembl" id="ENSCCRP00000106987.1"/>
    </source>
</evidence>
<evidence type="ECO:0000313" key="4">
    <source>
        <dbReference type="Proteomes" id="UP001108240"/>
    </source>
</evidence>
<protein>
    <recommendedName>
        <fullName evidence="2">SCAN box domain-containing protein</fullName>
    </recommendedName>
</protein>
<sequence>MEIKSGDSTPSSKPSRRTAGGSGAGLTWSPEQNRQCFRSLDLGESSRPFAMAQQLQDSCRKWLLAEGCDVDHIIDLVWLRCHHPTSLDSAIHLAEDHMVVGETEPGPLRSVSGEPSEIERLIHSERDDFPLEQTQDETLKRTFEQVRTIDG</sequence>
<reference evidence="3" key="1">
    <citation type="submission" date="2025-08" db="UniProtKB">
        <authorList>
            <consortium name="Ensembl"/>
        </authorList>
    </citation>
    <scope>IDENTIFICATION</scope>
</reference>
<dbReference type="Ensembl" id="ENSCCRT00000123932.1">
    <property type="protein sequence ID" value="ENSCCRP00000106987.1"/>
    <property type="gene ID" value="ENSCCRG00000078168.1"/>
</dbReference>
<dbReference type="InterPro" id="IPR003309">
    <property type="entry name" value="SCAN_dom"/>
</dbReference>
<dbReference type="GeneTree" id="ENSGT00940000180255"/>
<organism evidence="3 4">
    <name type="scientific">Cyprinus carpio carpio</name>
    <dbReference type="NCBI Taxonomy" id="630221"/>
    <lineage>
        <taxon>Eukaryota</taxon>
        <taxon>Metazoa</taxon>
        <taxon>Chordata</taxon>
        <taxon>Craniata</taxon>
        <taxon>Vertebrata</taxon>
        <taxon>Euteleostomi</taxon>
        <taxon>Actinopterygii</taxon>
        <taxon>Neopterygii</taxon>
        <taxon>Teleostei</taxon>
        <taxon>Ostariophysi</taxon>
        <taxon>Cypriniformes</taxon>
        <taxon>Cyprinidae</taxon>
        <taxon>Cyprininae</taxon>
        <taxon>Cyprinus</taxon>
    </lineage>
</organism>
<feature type="domain" description="SCAN box" evidence="2">
    <location>
        <begin position="34"/>
        <end position="79"/>
    </location>
</feature>
<evidence type="ECO:0000259" key="2">
    <source>
        <dbReference type="PROSITE" id="PS50804"/>
    </source>
</evidence>